<organism evidence="2 3">
    <name type="scientific">Streptococcus mutans SM6</name>
    <dbReference type="NCBI Taxonomy" id="857119"/>
    <lineage>
        <taxon>Bacteria</taxon>
        <taxon>Bacillati</taxon>
        <taxon>Bacillota</taxon>
        <taxon>Bacilli</taxon>
        <taxon>Lactobacillales</taxon>
        <taxon>Streptococcaceae</taxon>
        <taxon>Streptococcus</taxon>
    </lineage>
</organism>
<reference evidence="2 3" key="1">
    <citation type="journal article" date="2013" name="Mol. Biol. Evol.">
        <title>Evolutionary and population genomics of the cavity causing bacteria Streptococcus mutans.</title>
        <authorList>
            <person name="Cornejo O.E."/>
            <person name="Lefebure T."/>
            <person name="Pavinski Bitar P.D."/>
            <person name="Lang P."/>
            <person name="Richards V.P."/>
            <person name="Eilertson K."/>
            <person name="Do T."/>
            <person name="Beighton D."/>
            <person name="Zeng L."/>
            <person name="Ahn S.J."/>
            <person name="Burne R.A."/>
            <person name="Siepel A."/>
            <person name="Bustamante C.D."/>
            <person name="Stanhope M.J."/>
        </authorList>
    </citation>
    <scope>NUCLEOTIDE SEQUENCE [LARGE SCALE GENOMIC DNA]</scope>
    <source>
        <strain evidence="2 3">SM6</strain>
    </source>
</reference>
<comment type="caution">
    <text evidence="2">The sequence shown here is derived from an EMBL/GenBank/DDBJ whole genome shotgun (WGS) entry which is preliminary data.</text>
</comment>
<feature type="transmembrane region" description="Helical" evidence="1">
    <location>
        <begin position="14"/>
        <end position="33"/>
    </location>
</feature>
<dbReference type="AlphaFoldDB" id="A0A829BK28"/>
<name>A0A829BK28_STRMG</name>
<feature type="transmembrane region" description="Helical" evidence="1">
    <location>
        <begin position="39"/>
        <end position="57"/>
    </location>
</feature>
<dbReference type="Proteomes" id="UP000011676">
    <property type="component" value="Unassembled WGS sequence"/>
</dbReference>
<keyword evidence="1" id="KW-1133">Transmembrane helix</keyword>
<evidence type="ECO:0000313" key="2">
    <source>
        <dbReference type="EMBL" id="EMC22414.1"/>
    </source>
</evidence>
<protein>
    <submittedName>
        <fullName evidence="2">Uncharacterized protein</fullName>
    </submittedName>
</protein>
<keyword evidence="1" id="KW-0472">Membrane</keyword>
<dbReference type="RefSeq" id="WP_002283667.1">
    <property type="nucleotide sequence ID" value="NZ_AHSR01000042.1"/>
</dbReference>
<proteinExistence type="predicted"/>
<gene>
    <name evidence="2" type="ORF">SMU82_08620</name>
</gene>
<sequence length="64" mass="7480">MDLKKGIKIHFPKFISLIMGAIPILLLLLVIFSNNKMRLFIYALLVINALAIIYIYLKNNYFNH</sequence>
<evidence type="ECO:0000256" key="1">
    <source>
        <dbReference type="SAM" id="Phobius"/>
    </source>
</evidence>
<keyword evidence="1" id="KW-0812">Transmembrane</keyword>
<accession>A0A829BK28</accession>
<dbReference type="EMBL" id="AHSR01000042">
    <property type="protein sequence ID" value="EMC22414.1"/>
    <property type="molecule type" value="Genomic_DNA"/>
</dbReference>
<evidence type="ECO:0000313" key="3">
    <source>
        <dbReference type="Proteomes" id="UP000011676"/>
    </source>
</evidence>